<protein>
    <recommendedName>
        <fullName evidence="2">DUF6533 domain-containing protein</fullName>
    </recommendedName>
</protein>
<keyword evidence="1" id="KW-0472">Membrane</keyword>
<dbReference type="RefSeq" id="XP_041162914.1">
    <property type="nucleotide sequence ID" value="XM_041309283.1"/>
</dbReference>
<comment type="caution">
    <text evidence="3">The sequence shown here is derived from an EMBL/GenBank/DDBJ whole genome shotgun (WGS) entry which is preliminary data.</text>
</comment>
<evidence type="ECO:0000259" key="2">
    <source>
        <dbReference type="Pfam" id="PF20151"/>
    </source>
</evidence>
<feature type="transmembrane region" description="Helical" evidence="1">
    <location>
        <begin position="188"/>
        <end position="211"/>
    </location>
</feature>
<dbReference type="InterPro" id="IPR045340">
    <property type="entry name" value="DUF6533"/>
</dbReference>
<evidence type="ECO:0000256" key="1">
    <source>
        <dbReference type="SAM" id="Phobius"/>
    </source>
</evidence>
<feature type="transmembrane region" description="Helical" evidence="1">
    <location>
        <begin position="37"/>
        <end position="56"/>
    </location>
</feature>
<dbReference type="Pfam" id="PF20151">
    <property type="entry name" value="DUF6533"/>
    <property type="match status" value="1"/>
</dbReference>
<dbReference type="AlphaFoldDB" id="A0A9P7IZP6"/>
<organism evidence="3 4">
    <name type="scientific">Suillus plorans</name>
    <dbReference type="NCBI Taxonomy" id="116603"/>
    <lineage>
        <taxon>Eukaryota</taxon>
        <taxon>Fungi</taxon>
        <taxon>Dikarya</taxon>
        <taxon>Basidiomycota</taxon>
        <taxon>Agaricomycotina</taxon>
        <taxon>Agaricomycetes</taxon>
        <taxon>Agaricomycetidae</taxon>
        <taxon>Boletales</taxon>
        <taxon>Suillineae</taxon>
        <taxon>Suillaceae</taxon>
        <taxon>Suillus</taxon>
    </lineage>
</organism>
<accession>A0A9P7IZP6</accession>
<feature type="transmembrane region" description="Helical" evidence="1">
    <location>
        <begin position="6"/>
        <end position="25"/>
    </location>
</feature>
<keyword evidence="4" id="KW-1185">Reference proteome</keyword>
<proteinExistence type="predicted"/>
<evidence type="ECO:0000313" key="3">
    <source>
        <dbReference type="EMBL" id="KAG1798103.1"/>
    </source>
</evidence>
<gene>
    <name evidence="3" type="ORF">HD556DRAFT_1525693</name>
</gene>
<dbReference type="OrthoDB" id="2656938at2759"/>
<feature type="transmembrane region" description="Helical" evidence="1">
    <location>
        <begin position="62"/>
        <end position="81"/>
    </location>
</feature>
<keyword evidence="1" id="KW-0812">Transmembrane</keyword>
<feature type="domain" description="DUF6533" evidence="2">
    <location>
        <begin position="6"/>
        <end position="49"/>
    </location>
</feature>
<dbReference type="Proteomes" id="UP000719766">
    <property type="component" value="Unassembled WGS sequence"/>
</dbReference>
<sequence length="284" mass="32497">MVYGYAVAICAGVIYDWALTLAQEIELVWRQRWSLMTFLYLSVRYLGMLYAVISMLCRNLYIVQDLTIVVAFPILCVIMIARLYAMYRRSRKMLIFLVTIFLADNIFNGAVTAIGIKHTSMEAFILSDTYQCMINNMDDTSLLSSMTWIFAIVWEVLALYLAIRIAVIHFRELRRHSAGGIIEDCFTVLMKFHVIYFASFFVVSCFQIGLLSPTLSSDQFSLETQIYVGFLQIFTFIQIFVLGPRLILSIREFNAKLVTDSDTASIMTSIAFQERVHVPTSSSV</sequence>
<name>A0A9P7IZP6_9AGAM</name>
<reference evidence="3" key="1">
    <citation type="journal article" date="2020" name="New Phytol.">
        <title>Comparative genomics reveals dynamic genome evolution in host specialist ectomycorrhizal fungi.</title>
        <authorList>
            <person name="Lofgren L.A."/>
            <person name="Nguyen N.H."/>
            <person name="Vilgalys R."/>
            <person name="Ruytinx J."/>
            <person name="Liao H.L."/>
            <person name="Branco S."/>
            <person name="Kuo A."/>
            <person name="LaButti K."/>
            <person name="Lipzen A."/>
            <person name="Andreopoulos W."/>
            <person name="Pangilinan J."/>
            <person name="Riley R."/>
            <person name="Hundley H."/>
            <person name="Na H."/>
            <person name="Barry K."/>
            <person name="Grigoriev I.V."/>
            <person name="Stajich J.E."/>
            <person name="Kennedy P.G."/>
        </authorList>
    </citation>
    <scope>NUCLEOTIDE SEQUENCE</scope>
    <source>
        <strain evidence="3">S12</strain>
    </source>
</reference>
<feature type="transmembrane region" description="Helical" evidence="1">
    <location>
        <begin position="93"/>
        <end position="116"/>
    </location>
</feature>
<feature type="transmembrane region" description="Helical" evidence="1">
    <location>
        <begin position="146"/>
        <end position="167"/>
    </location>
</feature>
<keyword evidence="1" id="KW-1133">Transmembrane helix</keyword>
<dbReference type="EMBL" id="JABBWE010000014">
    <property type="protein sequence ID" value="KAG1798103.1"/>
    <property type="molecule type" value="Genomic_DNA"/>
</dbReference>
<dbReference type="GeneID" id="64603047"/>
<evidence type="ECO:0000313" key="4">
    <source>
        <dbReference type="Proteomes" id="UP000719766"/>
    </source>
</evidence>
<feature type="transmembrane region" description="Helical" evidence="1">
    <location>
        <begin position="226"/>
        <end position="248"/>
    </location>
</feature>